<dbReference type="STRING" id="588581.Cpap_0373"/>
<evidence type="ECO:0000313" key="2">
    <source>
        <dbReference type="EMBL" id="EGD46434.1"/>
    </source>
</evidence>
<reference evidence="2" key="1">
    <citation type="submission" date="2009-07" db="EMBL/GenBank/DDBJ databases">
        <authorList>
            <consortium name="US DOE Joint Genome Institute (JGI-PGF)"/>
            <person name="Lucas S."/>
            <person name="Copeland A."/>
            <person name="Lapidus A."/>
            <person name="Glavina del Rio T."/>
            <person name="Tice H."/>
            <person name="Bruce D."/>
            <person name="Goodwin L."/>
            <person name="Pitluck S."/>
            <person name="Larimer F."/>
            <person name="Land M.L."/>
            <person name="Mouttaki H."/>
            <person name="He Z."/>
            <person name="Zhou J."/>
            <person name="Hemme C.L."/>
        </authorList>
    </citation>
    <scope>NUCLEOTIDE SEQUENCE</scope>
    <source>
        <strain evidence="2">DSM 2782</strain>
    </source>
</reference>
<dbReference type="OrthoDB" id="360658at2"/>
<gene>
    <name evidence="2" type="ORF">Cpap_0373</name>
</gene>
<dbReference type="AlphaFoldDB" id="F1TGV3"/>
<sequence>MLYLETLKRQHEEIAEILSDIKSYINHKNIANEALEISSKISNLAGKLKVHLNTEDQYMYPQLLKSSNSEVQTTAQAYIDEMGTISTEFMAYKDRFNTRTKITNEIDLFVSESKRIFSLLQQRIAKEDSNLYQQI</sequence>
<dbReference type="EMBL" id="ACXX02000014">
    <property type="protein sequence ID" value="EGD46434.1"/>
    <property type="molecule type" value="Genomic_DNA"/>
</dbReference>
<dbReference type="InterPro" id="IPR012312">
    <property type="entry name" value="Hemerythrin-like"/>
</dbReference>
<dbReference type="Pfam" id="PF01814">
    <property type="entry name" value="Hemerythrin"/>
    <property type="match status" value="1"/>
</dbReference>
<accession>F1TGV3</accession>
<dbReference type="Gene3D" id="1.20.120.520">
    <property type="entry name" value="nmb1532 protein domain like"/>
    <property type="match status" value="1"/>
</dbReference>
<organism evidence="2 3">
    <name type="scientific">Ruminiclostridium papyrosolvens DSM 2782</name>
    <dbReference type="NCBI Taxonomy" id="588581"/>
    <lineage>
        <taxon>Bacteria</taxon>
        <taxon>Bacillati</taxon>
        <taxon>Bacillota</taxon>
        <taxon>Clostridia</taxon>
        <taxon>Eubacteriales</taxon>
        <taxon>Oscillospiraceae</taxon>
        <taxon>Ruminiclostridium</taxon>
    </lineage>
</organism>
<dbReference type="RefSeq" id="WP_004621502.1">
    <property type="nucleotide sequence ID" value="NZ_ACXX02000014.1"/>
</dbReference>
<dbReference type="eggNOG" id="COG2846">
    <property type="taxonomic scope" value="Bacteria"/>
</dbReference>
<dbReference type="Proteomes" id="UP000003860">
    <property type="component" value="Unassembled WGS sequence"/>
</dbReference>
<name>F1TGV3_9FIRM</name>
<keyword evidence="3" id="KW-1185">Reference proteome</keyword>
<reference evidence="2" key="2">
    <citation type="submission" date="2011-01" db="EMBL/GenBank/DDBJ databases">
        <title>The Non-contiguous Finished genome of Clostridium papyrosolvens.</title>
        <authorList>
            <person name="Lucas S."/>
            <person name="Copeland A."/>
            <person name="Lapidus A."/>
            <person name="Cheng J.-F."/>
            <person name="Goodwin L."/>
            <person name="Pitluck S."/>
            <person name="Misra M."/>
            <person name="Chertkov O."/>
            <person name="Detter J.C."/>
            <person name="Han C."/>
            <person name="Tapia R."/>
            <person name="Land M."/>
            <person name="Hauser L."/>
            <person name="Kyrpides N."/>
            <person name="Ivanova N."/>
            <person name="Pagani I."/>
            <person name="Mouttaki H."/>
            <person name="He Z."/>
            <person name="Zhou J."/>
            <person name="Hemme C.L."/>
            <person name="Woyke T."/>
        </authorList>
    </citation>
    <scope>NUCLEOTIDE SEQUENCE [LARGE SCALE GENOMIC DNA]</scope>
    <source>
        <strain evidence="2">DSM 2782</strain>
    </source>
</reference>
<evidence type="ECO:0000259" key="1">
    <source>
        <dbReference type="Pfam" id="PF01814"/>
    </source>
</evidence>
<feature type="domain" description="Hemerythrin-like" evidence="1">
    <location>
        <begin position="4"/>
        <end position="134"/>
    </location>
</feature>
<evidence type="ECO:0000313" key="3">
    <source>
        <dbReference type="Proteomes" id="UP000003860"/>
    </source>
</evidence>
<proteinExistence type="predicted"/>
<comment type="caution">
    <text evidence="2">The sequence shown here is derived from an EMBL/GenBank/DDBJ whole genome shotgun (WGS) entry which is preliminary data.</text>
</comment>
<protein>
    <submittedName>
        <fullName evidence="2">Hemerythrin HHE cation binding domain protein</fullName>
    </submittedName>
</protein>